<keyword evidence="5" id="KW-0378">Hydrolase</keyword>
<dbReference type="GO" id="GO:0016787">
    <property type="term" value="F:hydrolase activity"/>
    <property type="evidence" value="ECO:0007669"/>
    <property type="project" value="UniProtKB-KW"/>
</dbReference>
<keyword evidence="6" id="KW-1185">Reference proteome</keyword>
<dbReference type="InterPro" id="IPR029058">
    <property type="entry name" value="AB_hydrolase_fold"/>
</dbReference>
<dbReference type="PRINTS" id="PR00412">
    <property type="entry name" value="EPOXHYDRLASE"/>
</dbReference>
<keyword evidence="1" id="KW-0808">Transferase</keyword>
<dbReference type="Pfam" id="PF00561">
    <property type="entry name" value="Abhydrolase_1"/>
    <property type="match status" value="1"/>
</dbReference>
<accession>A0A923MSW1</accession>
<keyword evidence="2" id="KW-0486">Methionine biosynthesis</keyword>
<evidence type="ECO:0000256" key="2">
    <source>
        <dbReference type="ARBA" id="ARBA00023167"/>
    </source>
</evidence>
<feature type="domain" description="AB hydrolase-1" evidence="4">
    <location>
        <begin position="518"/>
        <end position="630"/>
    </location>
</feature>
<evidence type="ECO:0000313" key="5">
    <source>
        <dbReference type="EMBL" id="MBC5784386.1"/>
    </source>
</evidence>
<reference evidence="5" key="1">
    <citation type="submission" date="2020-08" db="EMBL/GenBank/DDBJ databases">
        <title>Ramlibacter sp. USB13 16S ribosomal RNA gene genome sequencing and assembly.</title>
        <authorList>
            <person name="Kang M."/>
        </authorList>
    </citation>
    <scope>NUCLEOTIDE SEQUENCE</scope>
    <source>
        <strain evidence="5">USB13</strain>
    </source>
</reference>
<dbReference type="GO" id="GO:0009092">
    <property type="term" value="P:homoserine metabolic process"/>
    <property type="evidence" value="ECO:0007669"/>
    <property type="project" value="TreeGrafter"/>
</dbReference>
<dbReference type="Proteomes" id="UP000608513">
    <property type="component" value="Unassembled WGS sequence"/>
</dbReference>
<keyword evidence="3" id="KW-0012">Acyltransferase</keyword>
<dbReference type="InterPro" id="IPR000073">
    <property type="entry name" value="AB_hydrolase_1"/>
</dbReference>
<dbReference type="PRINTS" id="PR00111">
    <property type="entry name" value="ABHYDROLASE"/>
</dbReference>
<gene>
    <name evidence="5" type="ORF">H8N03_15640</name>
</gene>
<dbReference type="InterPro" id="IPR008220">
    <property type="entry name" value="HAT_MetX-like"/>
</dbReference>
<keyword evidence="2" id="KW-0028">Amino-acid biosynthesis</keyword>
<dbReference type="AlphaFoldDB" id="A0A923MSW1"/>
<dbReference type="PANTHER" id="PTHR32268:SF11">
    <property type="entry name" value="HOMOSERINE O-ACETYLTRANSFERASE"/>
    <property type="match status" value="1"/>
</dbReference>
<proteinExistence type="predicted"/>
<dbReference type="GO" id="GO:0009086">
    <property type="term" value="P:methionine biosynthetic process"/>
    <property type="evidence" value="ECO:0007669"/>
    <property type="project" value="UniProtKB-KW"/>
</dbReference>
<evidence type="ECO:0000256" key="1">
    <source>
        <dbReference type="ARBA" id="ARBA00022679"/>
    </source>
</evidence>
<comment type="caution">
    <text evidence="5">The sequence shown here is derived from an EMBL/GenBank/DDBJ whole genome shotgun (WGS) entry which is preliminary data.</text>
</comment>
<dbReference type="Gene3D" id="3.40.50.1820">
    <property type="entry name" value="alpha/beta hydrolase"/>
    <property type="match status" value="2"/>
</dbReference>
<organism evidence="5 6">
    <name type="scientific">Ramlibacter cellulosilyticus</name>
    <dbReference type="NCBI Taxonomy" id="2764187"/>
    <lineage>
        <taxon>Bacteria</taxon>
        <taxon>Pseudomonadati</taxon>
        <taxon>Pseudomonadota</taxon>
        <taxon>Betaproteobacteria</taxon>
        <taxon>Burkholderiales</taxon>
        <taxon>Comamonadaceae</taxon>
        <taxon>Ramlibacter</taxon>
    </lineage>
</organism>
<dbReference type="InterPro" id="IPR000639">
    <property type="entry name" value="Epox_hydrolase-like"/>
</dbReference>
<dbReference type="EMBL" id="JACORT010000006">
    <property type="protein sequence ID" value="MBC5784386.1"/>
    <property type="molecule type" value="Genomic_DNA"/>
</dbReference>
<sequence length="867" mass="94876">MALGPTCRGAAAGSTLAAPPRRVRCPVSPLLLPLSFAARWLAPLLAVLWFAASAQAQQPLTPRSVVADLDRLKQTYEVRNFRIGGKYDLADGKAWENGAPGGTTLESLGAAPARTAYMALGTPKRNAQGEIVNAIVINSYYSGDATAMYNNWVAGQAGNGFSGGALVGPGLLFDTNRFYVVFVDALGLWGASKPSDGLGRKFPVYSYYDVVQLNYRLLRDHLKVAKVVLSTGASMGATQAYYWGLMHPEMVAAVMPIGGATATDGEGPVAAWTFQLAKAALESDPVWVATNGDYYRLPKEQHPNKGVEFHWSMLSITGYDLNYRQSLGWDAVSKEVFSWEADPRMGANAGSNLKNLAKVFDGVDLWYRDTVGEIHNINALLPQMKARTLVVHVDNDQWLISDKARAAAQAIPGGQYVGLSDPTAHYAVFKAPNVLRTNPIFDSYLHDVGILADRDIVCEATNYRTPKVNMQADKARSFWKQEMVSPFPVKYAQVQDRRGVQWELGYMDEYCGKSANPPVLVVVHGKGAFGAHYGYLIKYAVERGYRVIAPDMPQWGTSGPGNLDKPMTRTLTDVRDAFHALVVDKLGVKKAWYHGHSLGGQTVIGYALRYPEAVQGLVLEAPAGLEEYSRTFRMGDQDLPICDKSIAYDLKAWHAAYDPMGLVEGERKRSPQGVRDFFYFKKRDPAGNAVPTSTGYFFNDTEYARLHTDQRVAMIAGNPREFEQWSFMFIYDLYSICSELVRDDPASIYKQLTKLKMPVFLAFGAQEPFIPGTALNGLTDLSKSIIVPFKQRMTAAGNPPVIKVYPGVGHFIHTDVPYEYARDTVDFMKTGRVDAATPSVTSALVNGSVPAAAAPAAASDKPSGLAK</sequence>
<dbReference type="SUPFAM" id="SSF53474">
    <property type="entry name" value="alpha/beta-Hydrolases"/>
    <property type="match status" value="2"/>
</dbReference>
<dbReference type="PANTHER" id="PTHR32268">
    <property type="entry name" value="HOMOSERINE O-ACETYLTRANSFERASE"/>
    <property type="match status" value="1"/>
</dbReference>
<name>A0A923MSW1_9BURK</name>
<evidence type="ECO:0000313" key="6">
    <source>
        <dbReference type="Proteomes" id="UP000608513"/>
    </source>
</evidence>
<protein>
    <submittedName>
        <fullName evidence="5">Alpha/beta hydrolase</fullName>
    </submittedName>
</protein>
<dbReference type="GO" id="GO:0004414">
    <property type="term" value="F:homoserine O-acetyltransferase activity"/>
    <property type="evidence" value="ECO:0007669"/>
    <property type="project" value="TreeGrafter"/>
</dbReference>
<evidence type="ECO:0000259" key="4">
    <source>
        <dbReference type="Pfam" id="PF00561"/>
    </source>
</evidence>
<evidence type="ECO:0000256" key="3">
    <source>
        <dbReference type="ARBA" id="ARBA00023315"/>
    </source>
</evidence>